<gene>
    <name evidence="2" type="ORF">WMSIL1_LOCUS895</name>
</gene>
<accession>A0A564XXQ8</accession>
<feature type="compositionally biased region" description="Basic and acidic residues" evidence="1">
    <location>
        <begin position="9"/>
        <end position="22"/>
    </location>
</feature>
<dbReference type="Proteomes" id="UP000321570">
    <property type="component" value="Unassembled WGS sequence"/>
</dbReference>
<sequence>MYDTQDNISHPEGEEEVLRETENNMTEENDDQTNEQVNTSGEKLTVGPLSKEDSERLQREANEETTNSEDLRLFLQEMRQHVQQQQQQQAQNQALG</sequence>
<evidence type="ECO:0000313" key="2">
    <source>
        <dbReference type="EMBL" id="VUZ39676.1"/>
    </source>
</evidence>
<feature type="region of interest" description="Disordered" evidence="1">
    <location>
        <begin position="1"/>
        <end position="68"/>
    </location>
</feature>
<proteinExistence type="predicted"/>
<dbReference type="EMBL" id="CABIJS010000022">
    <property type="protein sequence ID" value="VUZ39676.1"/>
    <property type="molecule type" value="Genomic_DNA"/>
</dbReference>
<evidence type="ECO:0000256" key="1">
    <source>
        <dbReference type="SAM" id="MobiDB-lite"/>
    </source>
</evidence>
<feature type="non-terminal residue" evidence="2">
    <location>
        <position position="96"/>
    </location>
</feature>
<evidence type="ECO:0000313" key="3">
    <source>
        <dbReference type="Proteomes" id="UP000321570"/>
    </source>
</evidence>
<protein>
    <submittedName>
        <fullName evidence="2">Uncharacterized protein</fullName>
    </submittedName>
</protein>
<feature type="compositionally biased region" description="Basic and acidic residues" evidence="1">
    <location>
        <begin position="50"/>
        <end position="62"/>
    </location>
</feature>
<dbReference type="AlphaFoldDB" id="A0A564XXQ8"/>
<organism evidence="2 3">
    <name type="scientific">Hymenolepis diminuta</name>
    <name type="common">Rat tapeworm</name>
    <dbReference type="NCBI Taxonomy" id="6216"/>
    <lineage>
        <taxon>Eukaryota</taxon>
        <taxon>Metazoa</taxon>
        <taxon>Spiralia</taxon>
        <taxon>Lophotrochozoa</taxon>
        <taxon>Platyhelminthes</taxon>
        <taxon>Cestoda</taxon>
        <taxon>Eucestoda</taxon>
        <taxon>Cyclophyllidea</taxon>
        <taxon>Hymenolepididae</taxon>
        <taxon>Hymenolepis</taxon>
    </lineage>
</organism>
<reference evidence="2 3" key="1">
    <citation type="submission" date="2019-07" db="EMBL/GenBank/DDBJ databases">
        <authorList>
            <person name="Jastrzebski P J."/>
            <person name="Paukszto L."/>
            <person name="Jastrzebski P J."/>
        </authorList>
    </citation>
    <scope>NUCLEOTIDE SEQUENCE [LARGE SCALE GENOMIC DNA]</scope>
    <source>
        <strain evidence="2 3">WMS-il1</strain>
    </source>
</reference>
<name>A0A564XXQ8_HYMDI</name>
<keyword evidence="3" id="KW-1185">Reference proteome</keyword>